<evidence type="ECO:0000259" key="2">
    <source>
        <dbReference type="SMART" id="SM00829"/>
    </source>
</evidence>
<dbReference type="InterPro" id="IPR050700">
    <property type="entry name" value="YIM1/Zinc_Alcohol_DH_Fams"/>
</dbReference>
<sequence>MKAITQDRYGGPERLRWTEVETPVPGDGEVLVRVRAASLNAYDWHFMRGDPYLMRSQMGLTRPARSIRGRDVAGEVAATFTNGTTTFDAGDAVFADLGHLQGTFAEYVCVPHHLLAPMPAGLSFAEAAALPLAGNAALSCLRDGGLKAGQTILINGASGGVGTFAVQIAKAREARVTAVCSTRNVELVTKLGADRVIDYTVTDFATAPERYDVVLDLVGNRSLRDLRRVLTPDGTLVLSGGGVSTGGSLIGPMPLFVRGQLLARLQRRQRVVVPGSDPSRATLDELCTLIESGRVTPAIDRTFPLAEAAAAIRYLETEHARAKVVLTVGPRE</sequence>
<name>A0A238W8W3_9ACTN</name>
<dbReference type="InterPro" id="IPR011032">
    <property type="entry name" value="GroES-like_sf"/>
</dbReference>
<dbReference type="PANTHER" id="PTHR11695">
    <property type="entry name" value="ALCOHOL DEHYDROGENASE RELATED"/>
    <property type="match status" value="1"/>
</dbReference>
<keyword evidence="1" id="KW-0560">Oxidoreductase</keyword>
<evidence type="ECO:0000313" key="3">
    <source>
        <dbReference type="EMBL" id="SNR42724.1"/>
    </source>
</evidence>
<dbReference type="Gene3D" id="3.40.50.720">
    <property type="entry name" value="NAD(P)-binding Rossmann-like Domain"/>
    <property type="match status" value="1"/>
</dbReference>
<accession>A0A238W8W3</accession>
<dbReference type="InterPro" id="IPR002364">
    <property type="entry name" value="Quin_OxRdtase/zeta-crystal_CS"/>
</dbReference>
<dbReference type="OrthoDB" id="3727682at2"/>
<evidence type="ECO:0000313" key="4">
    <source>
        <dbReference type="Proteomes" id="UP000198415"/>
    </source>
</evidence>
<dbReference type="GO" id="GO:0016491">
    <property type="term" value="F:oxidoreductase activity"/>
    <property type="evidence" value="ECO:0007669"/>
    <property type="project" value="UniProtKB-KW"/>
</dbReference>
<dbReference type="PROSITE" id="PS01162">
    <property type="entry name" value="QOR_ZETA_CRYSTAL"/>
    <property type="match status" value="1"/>
</dbReference>
<dbReference type="SUPFAM" id="SSF51735">
    <property type="entry name" value="NAD(P)-binding Rossmann-fold domains"/>
    <property type="match status" value="1"/>
</dbReference>
<dbReference type="InterPro" id="IPR013154">
    <property type="entry name" value="ADH-like_N"/>
</dbReference>
<dbReference type="GO" id="GO:0008270">
    <property type="term" value="F:zinc ion binding"/>
    <property type="evidence" value="ECO:0007669"/>
    <property type="project" value="InterPro"/>
</dbReference>
<dbReference type="SUPFAM" id="SSF50129">
    <property type="entry name" value="GroES-like"/>
    <property type="match status" value="1"/>
</dbReference>
<reference evidence="3 4" key="1">
    <citation type="submission" date="2017-06" db="EMBL/GenBank/DDBJ databases">
        <authorList>
            <person name="Kim H.J."/>
            <person name="Triplett B.A."/>
        </authorList>
    </citation>
    <scope>NUCLEOTIDE SEQUENCE [LARGE SCALE GENOMIC DNA]</scope>
    <source>
        <strain evidence="3 4">DSM 43151</strain>
    </source>
</reference>
<dbReference type="Gene3D" id="3.90.180.10">
    <property type="entry name" value="Medium-chain alcohol dehydrogenases, catalytic domain"/>
    <property type="match status" value="1"/>
</dbReference>
<dbReference type="CDD" id="cd08267">
    <property type="entry name" value="MDR1"/>
    <property type="match status" value="1"/>
</dbReference>
<dbReference type="Pfam" id="PF13602">
    <property type="entry name" value="ADH_zinc_N_2"/>
    <property type="match status" value="1"/>
</dbReference>
<dbReference type="Pfam" id="PF08240">
    <property type="entry name" value="ADH_N"/>
    <property type="match status" value="1"/>
</dbReference>
<dbReference type="EMBL" id="FZNR01000002">
    <property type="protein sequence ID" value="SNR42724.1"/>
    <property type="molecule type" value="Genomic_DNA"/>
</dbReference>
<organism evidence="3 4">
    <name type="scientific">Actinoplanes regularis</name>
    <dbReference type="NCBI Taxonomy" id="52697"/>
    <lineage>
        <taxon>Bacteria</taxon>
        <taxon>Bacillati</taxon>
        <taxon>Actinomycetota</taxon>
        <taxon>Actinomycetes</taxon>
        <taxon>Micromonosporales</taxon>
        <taxon>Micromonosporaceae</taxon>
        <taxon>Actinoplanes</taxon>
    </lineage>
</organism>
<gene>
    <name evidence="3" type="ORF">SAMN06264365_102257</name>
</gene>
<keyword evidence="4" id="KW-1185">Reference proteome</keyword>
<proteinExistence type="predicted"/>
<dbReference type="SMART" id="SM00829">
    <property type="entry name" value="PKS_ER"/>
    <property type="match status" value="1"/>
</dbReference>
<dbReference type="InterPro" id="IPR036291">
    <property type="entry name" value="NAD(P)-bd_dom_sf"/>
</dbReference>
<dbReference type="PANTHER" id="PTHR11695:SF294">
    <property type="entry name" value="RETICULON-4-INTERACTING PROTEIN 1, MITOCHONDRIAL"/>
    <property type="match status" value="1"/>
</dbReference>
<evidence type="ECO:0000256" key="1">
    <source>
        <dbReference type="ARBA" id="ARBA00023002"/>
    </source>
</evidence>
<protein>
    <submittedName>
        <fullName evidence="3">NADPH:quinone reductase</fullName>
    </submittedName>
</protein>
<dbReference type="RefSeq" id="WP_089292091.1">
    <property type="nucleotide sequence ID" value="NZ_BOMU01000030.1"/>
</dbReference>
<dbReference type="Proteomes" id="UP000198415">
    <property type="component" value="Unassembled WGS sequence"/>
</dbReference>
<feature type="domain" description="Enoyl reductase (ER)" evidence="2">
    <location>
        <begin position="10"/>
        <end position="326"/>
    </location>
</feature>
<dbReference type="AlphaFoldDB" id="A0A238W8W3"/>
<dbReference type="InterPro" id="IPR020843">
    <property type="entry name" value="ER"/>
</dbReference>